<dbReference type="InterPro" id="IPR032789">
    <property type="entry name" value="T2SS-T3SS_pil_N"/>
</dbReference>
<evidence type="ECO:0000259" key="2">
    <source>
        <dbReference type="Pfam" id="PF13629"/>
    </source>
</evidence>
<proteinExistence type="predicted"/>
<comment type="caution">
    <text evidence="3">The sequence shown here is derived from an EMBL/GenBank/DDBJ whole genome shotgun (WGS) entry which is preliminary data.</text>
</comment>
<feature type="chain" id="PRO_5046204308" evidence="1">
    <location>
        <begin position="22"/>
        <end position="127"/>
    </location>
</feature>
<accession>A0ABW3V8N8</accession>
<feature type="domain" description="Pilus formation protein N-terminal" evidence="2">
    <location>
        <begin position="25"/>
        <end position="93"/>
    </location>
</feature>
<organism evidence="3 4">
    <name type="scientific">Pseudochrobactrum kiredjianiae</name>
    <dbReference type="NCBI Taxonomy" id="386305"/>
    <lineage>
        <taxon>Bacteria</taxon>
        <taxon>Pseudomonadati</taxon>
        <taxon>Pseudomonadota</taxon>
        <taxon>Alphaproteobacteria</taxon>
        <taxon>Hyphomicrobiales</taxon>
        <taxon>Brucellaceae</taxon>
        <taxon>Pseudochrobactrum</taxon>
    </lineage>
</organism>
<dbReference type="Pfam" id="PF13629">
    <property type="entry name" value="T2SS-T3SS_pil_N"/>
    <property type="match status" value="1"/>
</dbReference>
<evidence type="ECO:0000256" key="1">
    <source>
        <dbReference type="SAM" id="SignalP"/>
    </source>
</evidence>
<evidence type="ECO:0000313" key="4">
    <source>
        <dbReference type="Proteomes" id="UP001597263"/>
    </source>
</evidence>
<evidence type="ECO:0000313" key="3">
    <source>
        <dbReference type="EMBL" id="MFD1228180.1"/>
    </source>
</evidence>
<keyword evidence="4" id="KW-1185">Reference proteome</keyword>
<gene>
    <name evidence="3" type="ORF">ACFQ35_13630</name>
</gene>
<name>A0ABW3V8N8_9HYPH</name>
<protein>
    <submittedName>
        <fullName evidence="3">Pilus assembly protein N-terminal domain-containing protein</fullName>
    </submittedName>
</protein>
<dbReference type="EMBL" id="JBHTMA010000040">
    <property type="protein sequence ID" value="MFD1228180.1"/>
    <property type="molecule type" value="Genomic_DNA"/>
</dbReference>
<reference evidence="4" key="1">
    <citation type="journal article" date="2019" name="Int. J. Syst. Evol. Microbiol.">
        <title>The Global Catalogue of Microorganisms (GCM) 10K type strain sequencing project: providing services to taxonomists for standard genome sequencing and annotation.</title>
        <authorList>
            <consortium name="The Broad Institute Genomics Platform"/>
            <consortium name="The Broad Institute Genome Sequencing Center for Infectious Disease"/>
            <person name="Wu L."/>
            <person name="Ma J."/>
        </authorList>
    </citation>
    <scope>NUCLEOTIDE SEQUENCE [LARGE SCALE GENOMIC DNA]</scope>
    <source>
        <strain evidence="4">CCUG 49584</strain>
    </source>
</reference>
<dbReference type="Proteomes" id="UP001597263">
    <property type="component" value="Unassembled WGS sequence"/>
</dbReference>
<feature type="signal peptide" evidence="1">
    <location>
        <begin position="1"/>
        <end position="21"/>
    </location>
</feature>
<keyword evidence="1" id="KW-0732">Signal</keyword>
<sequence length="127" mass="13828">MKKLIFLSLLSAGLLTHQARAEEIQTIQIKTDQAHILRLDKPVKSIIIGNDAIVDAMMQDAKTIVLTGRNNGVTNLVVMDQNGVTMLDEQVMVGQNDLATTRVFRGSDISVLSCTPICEPKAVSPKL</sequence>